<comment type="caution">
    <text evidence="2">The sequence shown here is derived from an EMBL/GenBank/DDBJ whole genome shotgun (WGS) entry which is preliminary data.</text>
</comment>
<evidence type="ECO:0000313" key="3">
    <source>
        <dbReference type="Proteomes" id="UP000242188"/>
    </source>
</evidence>
<name>A0A210QZV0_MIZYE</name>
<protein>
    <submittedName>
        <fullName evidence="2">Uncharacterized protein</fullName>
    </submittedName>
</protein>
<organism evidence="2 3">
    <name type="scientific">Mizuhopecten yessoensis</name>
    <name type="common">Japanese scallop</name>
    <name type="synonym">Patinopecten yessoensis</name>
    <dbReference type="NCBI Taxonomy" id="6573"/>
    <lineage>
        <taxon>Eukaryota</taxon>
        <taxon>Metazoa</taxon>
        <taxon>Spiralia</taxon>
        <taxon>Lophotrochozoa</taxon>
        <taxon>Mollusca</taxon>
        <taxon>Bivalvia</taxon>
        <taxon>Autobranchia</taxon>
        <taxon>Pteriomorphia</taxon>
        <taxon>Pectinida</taxon>
        <taxon>Pectinoidea</taxon>
        <taxon>Pectinidae</taxon>
        <taxon>Mizuhopecten</taxon>
    </lineage>
</organism>
<dbReference type="OrthoDB" id="6130246at2759"/>
<keyword evidence="1" id="KW-0732">Signal</keyword>
<reference evidence="2 3" key="1">
    <citation type="journal article" date="2017" name="Nat. Ecol. Evol.">
        <title>Scallop genome provides insights into evolution of bilaterian karyotype and development.</title>
        <authorList>
            <person name="Wang S."/>
            <person name="Zhang J."/>
            <person name="Jiao W."/>
            <person name="Li J."/>
            <person name="Xun X."/>
            <person name="Sun Y."/>
            <person name="Guo X."/>
            <person name="Huan P."/>
            <person name="Dong B."/>
            <person name="Zhang L."/>
            <person name="Hu X."/>
            <person name="Sun X."/>
            <person name="Wang J."/>
            <person name="Zhao C."/>
            <person name="Wang Y."/>
            <person name="Wang D."/>
            <person name="Huang X."/>
            <person name="Wang R."/>
            <person name="Lv J."/>
            <person name="Li Y."/>
            <person name="Zhang Z."/>
            <person name="Liu B."/>
            <person name="Lu W."/>
            <person name="Hui Y."/>
            <person name="Liang J."/>
            <person name="Zhou Z."/>
            <person name="Hou R."/>
            <person name="Li X."/>
            <person name="Liu Y."/>
            <person name="Li H."/>
            <person name="Ning X."/>
            <person name="Lin Y."/>
            <person name="Zhao L."/>
            <person name="Xing Q."/>
            <person name="Dou J."/>
            <person name="Li Y."/>
            <person name="Mao J."/>
            <person name="Guo H."/>
            <person name="Dou H."/>
            <person name="Li T."/>
            <person name="Mu C."/>
            <person name="Jiang W."/>
            <person name="Fu Q."/>
            <person name="Fu X."/>
            <person name="Miao Y."/>
            <person name="Liu J."/>
            <person name="Yu Q."/>
            <person name="Li R."/>
            <person name="Liao H."/>
            <person name="Li X."/>
            <person name="Kong Y."/>
            <person name="Jiang Z."/>
            <person name="Chourrout D."/>
            <person name="Li R."/>
            <person name="Bao Z."/>
        </authorList>
    </citation>
    <scope>NUCLEOTIDE SEQUENCE [LARGE SCALE GENOMIC DNA]</scope>
    <source>
        <strain evidence="2 3">PY_sf001</strain>
    </source>
</reference>
<gene>
    <name evidence="2" type="ORF">KP79_PYT19750</name>
</gene>
<evidence type="ECO:0000313" key="2">
    <source>
        <dbReference type="EMBL" id="OWF54286.1"/>
    </source>
</evidence>
<evidence type="ECO:0000256" key="1">
    <source>
        <dbReference type="SAM" id="SignalP"/>
    </source>
</evidence>
<feature type="chain" id="PRO_5012125984" evidence="1">
    <location>
        <begin position="17"/>
        <end position="679"/>
    </location>
</feature>
<dbReference type="EMBL" id="NEDP02001107">
    <property type="protein sequence ID" value="OWF54286.1"/>
    <property type="molecule type" value="Genomic_DNA"/>
</dbReference>
<feature type="signal peptide" evidence="1">
    <location>
        <begin position="1"/>
        <end position="16"/>
    </location>
</feature>
<keyword evidence="3" id="KW-1185">Reference proteome</keyword>
<dbReference type="Proteomes" id="UP000242188">
    <property type="component" value="Unassembled WGS sequence"/>
</dbReference>
<proteinExistence type="predicted"/>
<sequence>MKVLGFLLLAVPLAMAAPDRRSNPFLDAFLNVFHTDEIKTIVTDLYHSMGTDEREAECESECIKLVDTQFATGSLNTIGHTSCPLICHSYQELVHHFDIAPSTAATSAPSKRALSLNPLLTSILNVFHADEVKTIVTDLYHSMGTDEREAECESECNTLMDTQFQTGAFNTIGHTSCPLICHSFQELVKQFDLAPTAAPAPAAGTSAKRSFGSNVLNSILNVFHADEIKTIVTDLYHSMGTDEREAECESECNKLVDTQFATGSLNTIGHTSCPLICHSYQELVHHYDLTPSTAVASPPVKRAFSLNPLLSSILNVFHADEVKTIVTDLYHSMGTDEREAECESECNTLMDTQFQTGAFNTIGHTSCPLICHSFQELVKHFNIAPAAAPSAGTSAKRSFGSTVLNSILNVFHADEVKTIVTDLYHSMGTDEREAECERECSNLIETQFHAGTINTLGHTSCPLICHSFQELVKHYDIAPQTAVPAAGTSAAKRSMTSNLILNSILNVFHADEIKTIVTDLYHSMGSDEREGECEKECSNLIETQFHAGTINTLGHTACPLICHSFQELVHHFDVSATPAPTGSTNKRDLNPLVNAVLNIFHVDEIKTIVTDLYHSMGSNEREAECEKECNSLVDTQFSTGSTNTLGHTACPLVCHSFQELVGHFDLSPSTAPATGMTPV</sequence>
<dbReference type="AlphaFoldDB" id="A0A210QZV0"/>
<accession>A0A210QZV0</accession>